<keyword evidence="4" id="KW-1185">Reference proteome</keyword>
<sequence>MSKYCILLTFMASAFYAQAQTEFKPQDTEFYEPVPRVVTTRAHAAPSDAIVLFDGSNLNEWVSEKDKKSPAPWTVHNKVLTVKPKTGGIETKRSFGDVQLHLEWKSPETIKGEGQGRGNSGVFLAGGLYEIQVLDNDDNKTYVNGQAGSLYKQNPPLVEARKPEDGWHTYDIIYTAPRFNKDGHLIKRGLLTVLHNGVLVQNNTEIQGPTRYIGIPQIKAHGPGPISLQDHGDLVNFRNIWVREL</sequence>
<dbReference type="EMBL" id="WSQA01000003">
    <property type="protein sequence ID" value="MVZ61413.1"/>
    <property type="molecule type" value="Genomic_DNA"/>
</dbReference>
<evidence type="ECO:0000256" key="1">
    <source>
        <dbReference type="SAM" id="SignalP"/>
    </source>
</evidence>
<keyword evidence="1" id="KW-0732">Signal</keyword>
<protein>
    <submittedName>
        <fullName evidence="3">DUF1080 domain-containing protein</fullName>
    </submittedName>
</protein>
<feature type="domain" description="3-keto-alpha-glucoside-1,2-lyase/3-keto-2-hydroxy-glucal hydratase" evidence="2">
    <location>
        <begin position="49"/>
        <end position="243"/>
    </location>
</feature>
<proteinExistence type="predicted"/>
<dbReference type="RefSeq" id="WP_160368055.1">
    <property type="nucleotide sequence ID" value="NZ_WSQA01000003.1"/>
</dbReference>
<evidence type="ECO:0000259" key="2">
    <source>
        <dbReference type="Pfam" id="PF06439"/>
    </source>
</evidence>
<evidence type="ECO:0000313" key="3">
    <source>
        <dbReference type="EMBL" id="MVZ61413.1"/>
    </source>
</evidence>
<dbReference type="InterPro" id="IPR010496">
    <property type="entry name" value="AL/BT2_dom"/>
</dbReference>
<evidence type="ECO:0000313" key="4">
    <source>
        <dbReference type="Proteomes" id="UP000435036"/>
    </source>
</evidence>
<comment type="caution">
    <text evidence="3">The sequence shown here is derived from an EMBL/GenBank/DDBJ whole genome shotgun (WGS) entry which is preliminary data.</text>
</comment>
<dbReference type="Proteomes" id="UP000435036">
    <property type="component" value="Unassembled WGS sequence"/>
</dbReference>
<gene>
    <name evidence="3" type="ORF">GQF63_05205</name>
</gene>
<feature type="signal peptide" evidence="1">
    <location>
        <begin position="1"/>
        <end position="19"/>
    </location>
</feature>
<dbReference type="AlphaFoldDB" id="A0A6N8KVC4"/>
<reference evidence="3 4" key="1">
    <citation type="submission" date="2019-12" db="EMBL/GenBank/DDBJ databases">
        <authorList>
            <person name="Dong K."/>
        </authorList>
    </citation>
    <scope>NUCLEOTIDE SEQUENCE [LARGE SCALE GENOMIC DNA]</scope>
    <source>
        <strain evidence="3 4">JCM 31225</strain>
    </source>
</reference>
<dbReference type="GO" id="GO:0016787">
    <property type="term" value="F:hydrolase activity"/>
    <property type="evidence" value="ECO:0007669"/>
    <property type="project" value="InterPro"/>
</dbReference>
<dbReference type="OrthoDB" id="190957at2"/>
<dbReference type="Gene3D" id="2.60.120.560">
    <property type="entry name" value="Exo-inulinase, domain 1"/>
    <property type="match status" value="1"/>
</dbReference>
<name>A0A6N8KVC4_9SPHI</name>
<organism evidence="3 4">
    <name type="scientific">Sphingobacterium humi</name>
    <dbReference type="NCBI Taxonomy" id="1796905"/>
    <lineage>
        <taxon>Bacteria</taxon>
        <taxon>Pseudomonadati</taxon>
        <taxon>Bacteroidota</taxon>
        <taxon>Sphingobacteriia</taxon>
        <taxon>Sphingobacteriales</taxon>
        <taxon>Sphingobacteriaceae</taxon>
        <taxon>Sphingobacterium</taxon>
    </lineage>
</organism>
<dbReference type="Pfam" id="PF06439">
    <property type="entry name" value="3keto-disac_hyd"/>
    <property type="match status" value="1"/>
</dbReference>
<accession>A0A6N8KVC4</accession>
<feature type="chain" id="PRO_5026717846" evidence="1">
    <location>
        <begin position="20"/>
        <end position="245"/>
    </location>
</feature>